<evidence type="ECO:0000313" key="9">
    <source>
        <dbReference type="EMBL" id="KKB57548.1"/>
    </source>
</evidence>
<dbReference type="CDD" id="cd06171">
    <property type="entry name" value="Sigma70_r4"/>
    <property type="match status" value="1"/>
</dbReference>
<dbReference type="SUPFAM" id="SSF88946">
    <property type="entry name" value="Sigma2 domain of RNA polymerase sigma factors"/>
    <property type="match status" value="1"/>
</dbReference>
<dbReference type="STRING" id="927665.HMPREF1535_01369"/>
<feature type="domain" description="RNA polymerase sigma factor 70 region 4 type 2" evidence="8">
    <location>
        <begin position="151"/>
        <end position="200"/>
    </location>
</feature>
<keyword evidence="2 6" id="KW-0805">Transcription regulation</keyword>
<organism evidence="9 10">
    <name type="scientific">Parabacteroides goldsteinii DSM 19448 = WAL 12034</name>
    <dbReference type="NCBI Taxonomy" id="927665"/>
    <lineage>
        <taxon>Bacteria</taxon>
        <taxon>Pseudomonadati</taxon>
        <taxon>Bacteroidota</taxon>
        <taxon>Bacteroidia</taxon>
        <taxon>Bacteroidales</taxon>
        <taxon>Tannerellaceae</taxon>
        <taxon>Parabacteroides</taxon>
    </lineage>
</organism>
<evidence type="ECO:0000256" key="3">
    <source>
        <dbReference type="ARBA" id="ARBA00023082"/>
    </source>
</evidence>
<evidence type="ECO:0000259" key="8">
    <source>
        <dbReference type="Pfam" id="PF08281"/>
    </source>
</evidence>
<dbReference type="Gene3D" id="1.10.1740.10">
    <property type="match status" value="1"/>
</dbReference>
<reference evidence="9 10" key="1">
    <citation type="submission" date="2013-04" db="EMBL/GenBank/DDBJ databases">
        <title>The Genome Sequence of Parabacteroides goldsteinii DSM 19448.</title>
        <authorList>
            <consortium name="The Broad Institute Genomics Platform"/>
            <person name="Earl A."/>
            <person name="Ward D."/>
            <person name="Feldgarden M."/>
            <person name="Gevers D."/>
            <person name="Martens E."/>
            <person name="Sakamoto M."/>
            <person name="Benno Y."/>
            <person name="Song Y."/>
            <person name="Liu C."/>
            <person name="Lee J."/>
            <person name="Bolanos M."/>
            <person name="Vaisanen M.L."/>
            <person name="Finegold S.M."/>
            <person name="Walker B."/>
            <person name="Young S."/>
            <person name="Zeng Q."/>
            <person name="Gargeya S."/>
            <person name="Fitzgerald M."/>
            <person name="Haas B."/>
            <person name="Abouelleil A."/>
            <person name="Allen A.W."/>
            <person name="Alvarado L."/>
            <person name="Arachchi H.M."/>
            <person name="Berlin A.M."/>
            <person name="Chapman S.B."/>
            <person name="Gainer-Dewar J."/>
            <person name="Goldberg J."/>
            <person name="Griggs A."/>
            <person name="Gujja S."/>
            <person name="Hansen M."/>
            <person name="Howarth C."/>
            <person name="Imamovic A."/>
            <person name="Ireland A."/>
            <person name="Larimer J."/>
            <person name="McCowan C."/>
            <person name="Murphy C."/>
            <person name="Pearson M."/>
            <person name="Poon T.W."/>
            <person name="Priest M."/>
            <person name="Roberts A."/>
            <person name="Saif S."/>
            <person name="Shea T."/>
            <person name="Sisk P."/>
            <person name="Sykes S."/>
            <person name="Wortman J."/>
            <person name="Nusbaum C."/>
            <person name="Birren B."/>
        </authorList>
    </citation>
    <scope>NUCLEOTIDE SEQUENCE [LARGE SCALE GENOMIC DNA]</scope>
    <source>
        <strain evidence="9 10">DSM 19448</strain>
    </source>
</reference>
<name>A0A0F5JIH9_9BACT</name>
<dbReference type="InterPro" id="IPR013249">
    <property type="entry name" value="RNA_pol_sigma70_r4_t2"/>
</dbReference>
<dbReference type="InterPro" id="IPR036388">
    <property type="entry name" value="WH-like_DNA-bd_sf"/>
</dbReference>
<proteinExistence type="inferred from homology"/>
<dbReference type="Pfam" id="PF04542">
    <property type="entry name" value="Sigma70_r2"/>
    <property type="match status" value="1"/>
</dbReference>
<dbReference type="NCBIfam" id="TIGR02937">
    <property type="entry name" value="sigma70-ECF"/>
    <property type="match status" value="1"/>
</dbReference>
<dbReference type="InterPro" id="IPR000838">
    <property type="entry name" value="RNA_pol_sigma70_ECF_CS"/>
</dbReference>
<keyword evidence="5 6" id="KW-0804">Transcription</keyword>
<evidence type="ECO:0000256" key="1">
    <source>
        <dbReference type="ARBA" id="ARBA00010641"/>
    </source>
</evidence>
<dbReference type="NCBIfam" id="TIGR02985">
    <property type="entry name" value="Sig70_bacteroi1"/>
    <property type="match status" value="1"/>
</dbReference>
<dbReference type="InterPro" id="IPR014327">
    <property type="entry name" value="RNA_pol_sigma70_bacteroid"/>
</dbReference>
<dbReference type="GO" id="GO:0016987">
    <property type="term" value="F:sigma factor activity"/>
    <property type="evidence" value="ECO:0007669"/>
    <property type="project" value="UniProtKB-KW"/>
</dbReference>
<evidence type="ECO:0000313" key="10">
    <source>
        <dbReference type="Proteomes" id="UP000033047"/>
    </source>
</evidence>
<dbReference type="Proteomes" id="UP000033047">
    <property type="component" value="Unassembled WGS sequence"/>
</dbReference>
<gene>
    <name evidence="9" type="ORF">HMPREF1535_01369</name>
</gene>
<dbReference type="InterPro" id="IPR039425">
    <property type="entry name" value="RNA_pol_sigma-70-like"/>
</dbReference>
<dbReference type="Gene3D" id="1.10.10.10">
    <property type="entry name" value="Winged helix-like DNA-binding domain superfamily/Winged helix DNA-binding domain"/>
    <property type="match status" value="1"/>
</dbReference>
<dbReference type="GO" id="GO:0006352">
    <property type="term" value="P:DNA-templated transcription initiation"/>
    <property type="evidence" value="ECO:0007669"/>
    <property type="project" value="InterPro"/>
</dbReference>
<comment type="caution">
    <text evidence="9">The sequence shown here is derived from an EMBL/GenBank/DDBJ whole genome shotgun (WGS) entry which is preliminary data.</text>
</comment>
<dbReference type="InterPro" id="IPR014284">
    <property type="entry name" value="RNA_pol_sigma-70_dom"/>
</dbReference>
<comment type="similarity">
    <text evidence="1 6">Belongs to the sigma-70 factor family. ECF subfamily.</text>
</comment>
<dbReference type="EMBL" id="AQHV01000009">
    <property type="protein sequence ID" value="KKB57548.1"/>
    <property type="molecule type" value="Genomic_DNA"/>
</dbReference>
<evidence type="ECO:0000256" key="4">
    <source>
        <dbReference type="ARBA" id="ARBA00023125"/>
    </source>
</evidence>
<dbReference type="PATRIC" id="fig|927665.4.peg.1401"/>
<protein>
    <recommendedName>
        <fullName evidence="6">RNA polymerase sigma factor</fullName>
    </recommendedName>
</protein>
<evidence type="ECO:0000256" key="6">
    <source>
        <dbReference type="RuleBase" id="RU000716"/>
    </source>
</evidence>
<feature type="domain" description="RNA polymerase sigma-70 region 2" evidence="7">
    <location>
        <begin position="55"/>
        <end position="115"/>
    </location>
</feature>
<dbReference type="InterPro" id="IPR013324">
    <property type="entry name" value="RNA_pol_sigma_r3/r4-like"/>
</dbReference>
<dbReference type="InterPro" id="IPR013325">
    <property type="entry name" value="RNA_pol_sigma_r2"/>
</dbReference>
<dbReference type="GO" id="GO:0003677">
    <property type="term" value="F:DNA binding"/>
    <property type="evidence" value="ECO:0007669"/>
    <property type="project" value="UniProtKB-KW"/>
</dbReference>
<keyword evidence="3 6" id="KW-0731">Sigma factor</keyword>
<evidence type="ECO:0000256" key="5">
    <source>
        <dbReference type="ARBA" id="ARBA00023163"/>
    </source>
</evidence>
<dbReference type="PANTHER" id="PTHR43133:SF46">
    <property type="entry name" value="RNA POLYMERASE SIGMA-70 FACTOR ECF SUBFAMILY"/>
    <property type="match status" value="1"/>
</dbReference>
<evidence type="ECO:0000256" key="2">
    <source>
        <dbReference type="ARBA" id="ARBA00023015"/>
    </source>
</evidence>
<accession>A0A0F5JIH9</accession>
<evidence type="ECO:0000259" key="7">
    <source>
        <dbReference type="Pfam" id="PF04542"/>
    </source>
</evidence>
<keyword evidence="4 6" id="KW-0238">DNA-binding</keyword>
<dbReference type="PANTHER" id="PTHR43133">
    <property type="entry name" value="RNA POLYMERASE ECF-TYPE SIGMA FACTO"/>
    <property type="match status" value="1"/>
</dbReference>
<dbReference type="SUPFAM" id="SSF88659">
    <property type="entry name" value="Sigma3 and sigma4 domains of RNA polymerase sigma factors"/>
    <property type="match status" value="1"/>
</dbReference>
<dbReference type="InterPro" id="IPR007627">
    <property type="entry name" value="RNA_pol_sigma70_r2"/>
</dbReference>
<dbReference type="Pfam" id="PF08281">
    <property type="entry name" value="Sigma70_r4_2"/>
    <property type="match status" value="1"/>
</dbReference>
<dbReference type="AlphaFoldDB" id="A0A0F5JIH9"/>
<dbReference type="HOGENOM" id="CLU_047691_4_1_10"/>
<sequence length="224" mass="26160">MKDEGIRRIPFFLFFVLSFDNSFTFAQVTAYVMDKESQHICNLRKGDTTSFEYLYTVWSGKLYNFVMRISKGDSYLAEEIVQAVFIKVWEGKESLDPGKSFGAYLCTIAKNQLVNIYQHRMLEQLYQEKVIASEPTENTTEKEVDYHLLEEYIDSLIDQLPPARREIFVLSRRNMLTNKEIAEKLNLSENTVESQLTKAISFMRSRINQHYGLSVSLLLYLLID</sequence>
<dbReference type="PROSITE" id="PS01063">
    <property type="entry name" value="SIGMA70_ECF"/>
    <property type="match status" value="1"/>
</dbReference>